<feature type="domain" description="DUF3631" evidence="1">
    <location>
        <begin position="178"/>
        <end position="255"/>
    </location>
</feature>
<dbReference type="RefSeq" id="WP_214171294.1">
    <property type="nucleotide sequence ID" value="NZ_JAHCVJ010000003.1"/>
</dbReference>
<dbReference type="InterPro" id="IPR022081">
    <property type="entry name" value="DUF3631"/>
</dbReference>
<organism evidence="2 3">
    <name type="scientific">Geoanaerobacter pelophilus</name>
    <dbReference type="NCBI Taxonomy" id="60036"/>
    <lineage>
        <taxon>Bacteria</taxon>
        <taxon>Pseudomonadati</taxon>
        <taxon>Thermodesulfobacteriota</taxon>
        <taxon>Desulfuromonadia</taxon>
        <taxon>Geobacterales</taxon>
        <taxon>Geobacteraceae</taxon>
        <taxon>Geoanaerobacter</taxon>
    </lineage>
</organism>
<dbReference type="Pfam" id="PF12307">
    <property type="entry name" value="DUF3631"/>
    <property type="match status" value="1"/>
</dbReference>
<keyword evidence="3" id="KW-1185">Reference proteome</keyword>
<evidence type="ECO:0000313" key="2">
    <source>
        <dbReference type="EMBL" id="MBT0664523.1"/>
    </source>
</evidence>
<comment type="caution">
    <text evidence="2">The sequence shown here is derived from an EMBL/GenBank/DDBJ whole genome shotgun (WGS) entry which is preliminary data.</text>
</comment>
<evidence type="ECO:0000259" key="1">
    <source>
        <dbReference type="Pfam" id="PF12307"/>
    </source>
</evidence>
<proteinExistence type="predicted"/>
<dbReference type="Proteomes" id="UP000811899">
    <property type="component" value="Unassembled WGS sequence"/>
</dbReference>
<gene>
    <name evidence="2" type="ORF">KI809_09445</name>
</gene>
<protein>
    <submittedName>
        <fullName evidence="2">DUF3631 domain-containing protein</fullName>
    </submittedName>
</protein>
<dbReference type="EMBL" id="JAHCVJ010000003">
    <property type="protein sequence ID" value="MBT0664523.1"/>
    <property type="molecule type" value="Genomic_DNA"/>
</dbReference>
<reference evidence="2 3" key="1">
    <citation type="submission" date="2021-05" db="EMBL/GenBank/DDBJ databases">
        <title>The draft genome of Geobacter pelophilus DSM 12255.</title>
        <authorList>
            <person name="Xu Z."/>
            <person name="Masuda Y."/>
            <person name="Itoh H."/>
            <person name="Senoo K."/>
        </authorList>
    </citation>
    <scope>NUCLEOTIDE SEQUENCE [LARGE SCALE GENOMIC DNA]</scope>
    <source>
        <strain evidence="2 3">DSM 12255</strain>
    </source>
</reference>
<dbReference type="AlphaFoldDB" id="A0AAW4L669"/>
<evidence type="ECO:0000313" key="3">
    <source>
        <dbReference type="Proteomes" id="UP000811899"/>
    </source>
</evidence>
<accession>A0AAW4L669</accession>
<name>A0AAW4L669_9BACT</name>
<sequence length="258" mass="29350">MRSNIDKFKNRMASHGLPCPDEILADGEPHYFYVMCESDQEQACYIFCPEKPSAGVFGVLGDKDSIKKWSVKALGEATQAKLVIKIGDMKKRLQQALLDAQKPRQDELSSSIPSEHSVFEGLDEGDRKAIINLAALSPFDYDRVRKQEATKLSIRLMTLDKRVAKLRRLLLAISVQGPKLMKDISDIFEITEKRISTEALILNLSNKDKIWSDYNNGKPIHPKQLASILELYGIESRDIRFDDRILKGYSRDMFESLI</sequence>